<gene>
    <name evidence="1" type="ORF">CCMP2556_LOCUS38929</name>
</gene>
<accession>A0ABP0PTZ3</accession>
<organism evidence="1 2">
    <name type="scientific">Durusdinium trenchii</name>
    <dbReference type="NCBI Taxonomy" id="1381693"/>
    <lineage>
        <taxon>Eukaryota</taxon>
        <taxon>Sar</taxon>
        <taxon>Alveolata</taxon>
        <taxon>Dinophyceae</taxon>
        <taxon>Suessiales</taxon>
        <taxon>Symbiodiniaceae</taxon>
        <taxon>Durusdinium</taxon>
    </lineage>
</organism>
<dbReference type="EMBL" id="CAXAMN010023606">
    <property type="protein sequence ID" value="CAK9078996.1"/>
    <property type="molecule type" value="Genomic_DNA"/>
</dbReference>
<sequence>MEDAGGRWYSFALTKATPILLEKKDLGDHLKELPCADNVVPLSSVWAQLEDAGEVKATISFYTISMGDLDNLASTKPLVFLLDDLPSDDAEKKKKKKKKEKKLSVNYKNFGARVNANTMKQSTAMTVGWRCRPVGLKQTFTPLGLESRMSRILQTTLG</sequence>
<protein>
    <submittedName>
        <fullName evidence="1">Uncharacterized protein</fullName>
    </submittedName>
</protein>
<comment type="caution">
    <text evidence="1">The sequence shown here is derived from an EMBL/GenBank/DDBJ whole genome shotgun (WGS) entry which is preliminary data.</text>
</comment>
<evidence type="ECO:0000313" key="2">
    <source>
        <dbReference type="Proteomes" id="UP001642484"/>
    </source>
</evidence>
<proteinExistence type="predicted"/>
<keyword evidence="2" id="KW-1185">Reference proteome</keyword>
<reference evidence="1 2" key="1">
    <citation type="submission" date="2024-02" db="EMBL/GenBank/DDBJ databases">
        <authorList>
            <person name="Chen Y."/>
            <person name="Shah S."/>
            <person name="Dougan E. K."/>
            <person name="Thang M."/>
            <person name="Chan C."/>
        </authorList>
    </citation>
    <scope>NUCLEOTIDE SEQUENCE [LARGE SCALE GENOMIC DNA]</scope>
</reference>
<dbReference type="Proteomes" id="UP001642484">
    <property type="component" value="Unassembled WGS sequence"/>
</dbReference>
<evidence type="ECO:0000313" key="1">
    <source>
        <dbReference type="EMBL" id="CAK9078996.1"/>
    </source>
</evidence>
<name>A0ABP0PTZ3_9DINO</name>